<dbReference type="InterPro" id="IPR051616">
    <property type="entry name" value="Cul2-RING_E3_ligase_SR"/>
</dbReference>
<keyword evidence="2" id="KW-1185">Reference proteome</keyword>
<dbReference type="Gene3D" id="1.25.40.20">
    <property type="entry name" value="Ankyrin repeat-containing domain"/>
    <property type="match status" value="1"/>
</dbReference>
<proteinExistence type="predicted"/>
<organism evidence="1 2">
    <name type="scientific">Acropora cervicornis</name>
    <name type="common">Staghorn coral</name>
    <dbReference type="NCBI Taxonomy" id="6130"/>
    <lineage>
        <taxon>Eukaryota</taxon>
        <taxon>Metazoa</taxon>
        <taxon>Cnidaria</taxon>
        <taxon>Anthozoa</taxon>
        <taxon>Hexacorallia</taxon>
        <taxon>Scleractinia</taxon>
        <taxon>Astrocoeniina</taxon>
        <taxon>Acroporidae</taxon>
        <taxon>Acropora</taxon>
    </lineage>
</organism>
<evidence type="ECO:0000313" key="2">
    <source>
        <dbReference type="Proteomes" id="UP001249851"/>
    </source>
</evidence>
<dbReference type="InterPro" id="IPR019734">
    <property type="entry name" value="TPR_rpt"/>
</dbReference>
<dbReference type="SMART" id="SM00028">
    <property type="entry name" value="TPR"/>
    <property type="match status" value="2"/>
</dbReference>
<evidence type="ECO:0000313" key="1">
    <source>
        <dbReference type="EMBL" id="KAK2572088.1"/>
    </source>
</evidence>
<dbReference type="SUPFAM" id="SSF48403">
    <property type="entry name" value="Ankyrin repeat"/>
    <property type="match status" value="1"/>
</dbReference>
<comment type="caution">
    <text evidence="1">The sequence shown here is derived from an EMBL/GenBank/DDBJ whole genome shotgun (WGS) entry which is preliminary data.</text>
</comment>
<dbReference type="PANTHER" id="PTHR46224:SF64">
    <property type="entry name" value="IQ MOTIF AND ANKYRIN REPEAT DOMAIN-CONTAINING PROTEIN 1"/>
    <property type="match status" value="1"/>
</dbReference>
<dbReference type="AlphaFoldDB" id="A0AAD9VEY5"/>
<dbReference type="PANTHER" id="PTHR46224">
    <property type="entry name" value="ANKYRIN REPEAT FAMILY PROTEIN"/>
    <property type="match status" value="1"/>
</dbReference>
<dbReference type="SMART" id="SM00248">
    <property type="entry name" value="ANK"/>
    <property type="match status" value="3"/>
</dbReference>
<protein>
    <submittedName>
        <fullName evidence="1">Uncharacterized protein</fullName>
    </submittedName>
</protein>
<dbReference type="EMBL" id="JARQWQ010000005">
    <property type="protein sequence ID" value="KAK2572088.1"/>
    <property type="molecule type" value="Genomic_DNA"/>
</dbReference>
<sequence>MEQLMELLGENFGTVVSMFNPVYPLKFERFGNGNLEDDPDFKSHIESLASQPHEVATELGVEKEFYSSKAVYLAEKKARKAYAQEDPVAEANKALLISSSSPEAYNVKAQFEAKTYDEALKFYNKAVEVAPNVCKGFHEELSRRRCWSQNHLRSYFRAVHGQANTLRKMGKYEESLKKYLALEMLDPEFYSWSSFANWRFHVLEVYMKLGDDKGALNFAMKKSNLEAFELASSCGAWFWTKALLDYRYKHHKGYAEDFYDKMVLDHDPSSMNVFSSFEGTILRAFQAAPEMLSFLTGERKLPNCPIPFHMGNWKSLSNMGTYCLSNAELWRETPGALEWASYNARTFMCSFIVGQDKQSCRVLGLKGTVSELEDLLSKGVFLNAKVEKRGKTLVHEATCHEMPQHLRCLINAGAQVRTVSKGKFPQPLHMACYYDFKPKIIEILCNAGADPSDECGLHYSPLQMAAEQGALTALKTAFECLSADLKTDHNILDSILLAVFQSSCYECVTGLGSLCQRCMGGDSPHPSNATWTGVLNFLTDLGYKPSKKYLESMSEFLRKEKLFAYYNAKLRGEVPLEPAEGPGFIPRSSSLRQQTNMSQLLAALGRNTKKELPCPKI</sequence>
<dbReference type="InterPro" id="IPR011990">
    <property type="entry name" value="TPR-like_helical_dom_sf"/>
</dbReference>
<dbReference type="SUPFAM" id="SSF48452">
    <property type="entry name" value="TPR-like"/>
    <property type="match status" value="1"/>
</dbReference>
<dbReference type="Gene3D" id="1.25.40.10">
    <property type="entry name" value="Tetratricopeptide repeat domain"/>
    <property type="match status" value="1"/>
</dbReference>
<reference evidence="1" key="1">
    <citation type="journal article" date="2023" name="G3 (Bethesda)">
        <title>Whole genome assembly and annotation of the endangered Caribbean coral Acropora cervicornis.</title>
        <authorList>
            <person name="Selwyn J.D."/>
            <person name="Vollmer S.V."/>
        </authorList>
    </citation>
    <scope>NUCLEOTIDE SEQUENCE</scope>
    <source>
        <strain evidence="1">K2</strain>
    </source>
</reference>
<feature type="non-terminal residue" evidence="1">
    <location>
        <position position="617"/>
    </location>
</feature>
<dbReference type="Proteomes" id="UP001249851">
    <property type="component" value="Unassembled WGS sequence"/>
</dbReference>
<reference evidence="1" key="2">
    <citation type="journal article" date="2023" name="Science">
        <title>Genomic signatures of disease resistance in endangered staghorn corals.</title>
        <authorList>
            <person name="Vollmer S.V."/>
            <person name="Selwyn J.D."/>
            <person name="Despard B.A."/>
            <person name="Roesel C.L."/>
        </authorList>
    </citation>
    <scope>NUCLEOTIDE SEQUENCE</scope>
    <source>
        <strain evidence="1">K2</strain>
    </source>
</reference>
<accession>A0AAD9VEY5</accession>
<dbReference type="InterPro" id="IPR002110">
    <property type="entry name" value="Ankyrin_rpt"/>
</dbReference>
<gene>
    <name evidence="1" type="ORF">P5673_003536</name>
</gene>
<name>A0AAD9VEY5_ACRCE</name>
<dbReference type="InterPro" id="IPR036770">
    <property type="entry name" value="Ankyrin_rpt-contain_sf"/>
</dbReference>